<dbReference type="InterPro" id="IPR036209">
    <property type="entry name" value="YwmB-like_sf"/>
</dbReference>
<dbReference type="Proteomes" id="UP000625804">
    <property type="component" value="Unassembled WGS sequence"/>
</dbReference>
<organism evidence="1 2">
    <name type="scientific">Calidifontibacillus erzurumensis</name>
    <dbReference type="NCBI Taxonomy" id="2741433"/>
    <lineage>
        <taxon>Bacteria</taxon>
        <taxon>Bacillati</taxon>
        <taxon>Bacillota</taxon>
        <taxon>Bacilli</taxon>
        <taxon>Bacillales</taxon>
        <taxon>Bacillaceae</taxon>
        <taxon>Calidifontibacillus/Schinkia group</taxon>
        <taxon>Calidifontibacillus</taxon>
    </lineage>
</organism>
<dbReference type="InterPro" id="IPR014794">
    <property type="entry name" value="DUF1779"/>
</dbReference>
<dbReference type="RefSeq" id="WP_173731269.1">
    <property type="nucleotide sequence ID" value="NZ_JABTTE010000012.1"/>
</dbReference>
<keyword evidence="2" id="KW-1185">Reference proteome</keyword>
<comment type="caution">
    <text evidence="1">The sequence shown here is derived from an EMBL/GenBank/DDBJ whole genome shotgun (WGS) entry which is preliminary data.</text>
</comment>
<dbReference type="Pfam" id="PF08680">
    <property type="entry name" value="DUF1779"/>
    <property type="match status" value="1"/>
</dbReference>
<proteinExistence type="predicted"/>
<accession>A0A8J8GDW3</accession>
<sequence>MIRQIFILLPLIIVLFFQQYSYGNSEGIGSSANSAEQLIEMIQVMQKHNIDVQKWSIYARDDQQTYSSMKQYKKSLQDLKEENSDFTWTHTKEKDIYKTIGVKTTSDKDGFMIQEQIIFVAYPHKNFLQSYLIYTAEGETGDLKLIRKNLPAFQEKIGTMFDKKTQIFTCVNGENGDIMEGVLYNKALEILEDFSAQSIEEIQEGAFVSISAYTEHWKNSIPTKNKEMNIQISLRKLRLGDTTTVTIGTPIITSEY</sequence>
<gene>
    <name evidence="1" type="ORF">HR057_09905</name>
</gene>
<dbReference type="Gene3D" id="3.30.360.40">
    <property type="entry name" value="YwmB-like"/>
    <property type="match status" value="1"/>
</dbReference>
<dbReference type="SUPFAM" id="SSF143842">
    <property type="entry name" value="YwmB-like"/>
    <property type="match status" value="1"/>
</dbReference>
<dbReference type="EMBL" id="JABTTE010000012">
    <property type="protein sequence ID" value="NSL52065.1"/>
    <property type="molecule type" value="Genomic_DNA"/>
</dbReference>
<dbReference type="Gene3D" id="3.30.2030.10">
    <property type="entry name" value="YwmB-like"/>
    <property type="match status" value="1"/>
</dbReference>
<reference evidence="1" key="1">
    <citation type="submission" date="2020-06" db="EMBL/GenBank/DDBJ databases">
        <title>A novel thermopfilic bacterium from Erzurum, Turkey.</title>
        <authorList>
            <person name="Adiguzel A."/>
            <person name="Ay H."/>
            <person name="Baltaci M.O."/>
        </authorList>
    </citation>
    <scope>NUCLEOTIDE SEQUENCE</scope>
    <source>
        <strain evidence="1">P2</strain>
    </source>
</reference>
<evidence type="ECO:0000313" key="1">
    <source>
        <dbReference type="EMBL" id="NSL52065.1"/>
    </source>
</evidence>
<protein>
    <submittedName>
        <fullName evidence="1">YwmB family TATA-box binding protein</fullName>
    </submittedName>
</protein>
<name>A0A8J8GDW3_9BACI</name>
<dbReference type="AlphaFoldDB" id="A0A8J8GDW3"/>
<evidence type="ECO:0000313" key="2">
    <source>
        <dbReference type="Proteomes" id="UP000625804"/>
    </source>
</evidence>